<feature type="repeat" description="WD" evidence="3">
    <location>
        <begin position="729"/>
        <end position="770"/>
    </location>
</feature>
<dbReference type="Pfam" id="PF20703">
    <property type="entry name" value="nSTAND1"/>
    <property type="match status" value="1"/>
</dbReference>
<dbReference type="PROSITE" id="PS00678">
    <property type="entry name" value="WD_REPEATS_1"/>
    <property type="match status" value="1"/>
</dbReference>
<accession>A0ABP5RK82</accession>
<evidence type="ECO:0000256" key="3">
    <source>
        <dbReference type="PROSITE-ProRule" id="PRU00221"/>
    </source>
</evidence>
<keyword evidence="1 3" id="KW-0853">WD repeat</keyword>
<feature type="repeat" description="WD" evidence="3">
    <location>
        <begin position="684"/>
        <end position="717"/>
    </location>
</feature>
<dbReference type="InterPro" id="IPR019775">
    <property type="entry name" value="WD40_repeat_CS"/>
</dbReference>
<evidence type="ECO:0000259" key="4">
    <source>
        <dbReference type="Pfam" id="PF20703"/>
    </source>
</evidence>
<keyword evidence="2" id="KW-0677">Repeat</keyword>
<feature type="domain" description="Novel STAND NTPase 1" evidence="4">
    <location>
        <begin position="58"/>
        <end position="462"/>
    </location>
</feature>
<feature type="repeat" description="WD" evidence="3">
    <location>
        <begin position="597"/>
        <end position="630"/>
    </location>
</feature>
<reference evidence="6" key="1">
    <citation type="journal article" date="2019" name="Int. J. Syst. Evol. Microbiol.">
        <title>The Global Catalogue of Microorganisms (GCM) 10K type strain sequencing project: providing services to taxonomists for standard genome sequencing and annotation.</title>
        <authorList>
            <consortium name="The Broad Institute Genomics Platform"/>
            <consortium name="The Broad Institute Genome Sequencing Center for Infectious Disease"/>
            <person name="Wu L."/>
            <person name="Ma J."/>
        </authorList>
    </citation>
    <scope>NUCLEOTIDE SEQUENCE [LARGE SCALE GENOMIC DNA]</scope>
    <source>
        <strain evidence="6">JCM 7356</strain>
    </source>
</reference>
<dbReference type="SMART" id="SM00320">
    <property type="entry name" value="WD40"/>
    <property type="match status" value="10"/>
</dbReference>
<name>A0ABP5RK82_9ACTN</name>
<feature type="repeat" description="WD" evidence="3">
    <location>
        <begin position="910"/>
        <end position="951"/>
    </location>
</feature>
<comment type="caution">
    <text evidence="5">The sequence shown here is derived from an EMBL/GenBank/DDBJ whole genome shotgun (WGS) entry which is preliminary data.</text>
</comment>
<dbReference type="Proteomes" id="UP001500305">
    <property type="component" value="Unassembled WGS sequence"/>
</dbReference>
<dbReference type="EMBL" id="BAAATR010000028">
    <property type="protein sequence ID" value="GAA2262540.1"/>
    <property type="molecule type" value="Genomic_DNA"/>
</dbReference>
<dbReference type="InterPro" id="IPR036322">
    <property type="entry name" value="WD40_repeat_dom_sf"/>
</dbReference>
<dbReference type="PROSITE" id="PS50294">
    <property type="entry name" value="WD_REPEATS_REGION"/>
    <property type="match status" value="3"/>
</dbReference>
<evidence type="ECO:0000256" key="1">
    <source>
        <dbReference type="ARBA" id="ARBA00022574"/>
    </source>
</evidence>
<dbReference type="PANTHER" id="PTHR44019:SF8">
    <property type="entry name" value="POC1 CENTRIOLAR PROTEIN HOMOLOG"/>
    <property type="match status" value="1"/>
</dbReference>
<dbReference type="InterPro" id="IPR001680">
    <property type="entry name" value="WD40_rpt"/>
</dbReference>
<dbReference type="InterPro" id="IPR050505">
    <property type="entry name" value="WDR55/POC1"/>
</dbReference>
<dbReference type="PROSITE" id="PS50082">
    <property type="entry name" value="WD_REPEATS_2"/>
    <property type="match status" value="5"/>
</dbReference>
<dbReference type="CDD" id="cd00200">
    <property type="entry name" value="WD40"/>
    <property type="match status" value="1"/>
</dbReference>
<dbReference type="Gene3D" id="2.130.10.10">
    <property type="entry name" value="YVTN repeat-like/Quinoprotein amine dehydrogenase"/>
    <property type="match status" value="4"/>
</dbReference>
<evidence type="ECO:0000313" key="6">
    <source>
        <dbReference type="Proteomes" id="UP001500305"/>
    </source>
</evidence>
<protein>
    <recommendedName>
        <fullName evidence="4">Novel STAND NTPase 1 domain-containing protein</fullName>
    </recommendedName>
</protein>
<feature type="repeat" description="WD" evidence="3">
    <location>
        <begin position="868"/>
        <end position="899"/>
    </location>
</feature>
<dbReference type="InterPro" id="IPR027417">
    <property type="entry name" value="P-loop_NTPase"/>
</dbReference>
<proteinExistence type="predicted"/>
<dbReference type="Pfam" id="PF00400">
    <property type="entry name" value="WD40"/>
    <property type="match status" value="5"/>
</dbReference>
<dbReference type="InterPro" id="IPR049052">
    <property type="entry name" value="nSTAND1"/>
</dbReference>
<organism evidence="5 6">
    <name type="scientific">Kitasatospora cystarginea</name>
    <dbReference type="NCBI Taxonomy" id="58350"/>
    <lineage>
        <taxon>Bacteria</taxon>
        <taxon>Bacillati</taxon>
        <taxon>Actinomycetota</taxon>
        <taxon>Actinomycetes</taxon>
        <taxon>Kitasatosporales</taxon>
        <taxon>Streptomycetaceae</taxon>
        <taxon>Kitasatospora</taxon>
    </lineage>
</organism>
<sequence>MTDPDSGGRPEEPRIHLEAHASGDADVHMAGRDLHIHLEDGTHGVRQLLSGGSGTECPYPGLTAFSPDESRRFFGRNQATATLVLRLTERLGSGGTQFVLGASGVGKSSLLRAGLLPALAGGALPPAAAARWPRLVFTPTARPLAEAARALGEALDLDREAVGPTAADPARLAAAVRAGLRGAALDRLVVVVDQLEELFTLAPDEDERRAFLELMARLSGPDQGDGPAALVVYGMRSDFHGRASGYPLLRTALEDRPVILGPLSEQGLREAILFPARSSGLDVEPGLVELLLHDLGATGGGEYEAGRLPLLAHALQATWQLRDGHVMTVQAYRDTGGILHSVASTAERVFAGFDEDGRRLARSLLLRLVELGDGTDDIRRRATRESLLREGPDPTSTSAVLDAMISGRLLSQREDTVEITHEALLRAWPRLHGWLGEDRSGKVLHQRLADAAEAWLRAGRSRGDLLRGQQLARIRELVKGPDRGAELSELQREFLATSVRAARFRRSARIGGVLTLVLAVVASVIAVQQHRQSARREAVIASRQLAANAAAVRSTDPAAALELSLAAYRTSPTPEARDQMYASYTTRYPVTLEDPSDKNHTGKVLGLAFSADGQVLASGDNSHTVKLWEVTDPARPAFGAAVNTEGTAAVAFAPNGRVLATHGRRSLQLWDVADPHHPKLLSGTPDGTDTAYSLAFSPDGHTLATGSDKGAAQLWNIADPARPVPVRTLSADSKEITGVAFHPDGRILATASTGGSVRLWNVGSEEPTVLATMSVGSAWSLAFHPAGRLLVAGGTYGQLNCWDVTDPSRPAAKEMTPDPLSARGDFLAVAFSGGGDAFAAASSDGSVNQFQFGRKPDPGTVDLNRWNVLHGSGPLRALAFSPQNGTMATGGDDGRVRVWTTPGVSIPQHMVGQTGGAPGTAFGGDGRILVTGDRDVGVKLWDIADRRHPVQGATLPRPWAKAAFLADGHTLLTEPDDDSSVGLWEVTDAHRPVLESTFERTGPADGHLEVAASTESGLLALNNSSEGVVHLWDIADRRHPRESAAVTVPGTLTGLGLHQQGRALVAIDANQDVQLWSLADPSHPDGPHPLPLEFHDAWGVASSPQHRMLVMEKDRDVQLVDVAEIRNPVRKGSLQVAADAIRFFGGGRYVVAASDSERAVSFWDLDKPDAWISKIPLANYGSVGDLAVSGDGRTVGLATGGLTGSDVLLWNAADPTSVSIGSTLTLSGTDLEFTPDGRTVATDVPDPLYGDGVRLWELDPDRMYQVICADVGIPADRQWTAYAGQHPYRQPCV</sequence>
<keyword evidence="6" id="KW-1185">Reference proteome</keyword>
<dbReference type="Gene3D" id="3.40.50.300">
    <property type="entry name" value="P-loop containing nucleotide triphosphate hydrolases"/>
    <property type="match status" value="1"/>
</dbReference>
<dbReference type="InterPro" id="IPR015943">
    <property type="entry name" value="WD40/YVTN_repeat-like_dom_sf"/>
</dbReference>
<dbReference type="PANTHER" id="PTHR44019">
    <property type="entry name" value="WD REPEAT-CONTAINING PROTEIN 55"/>
    <property type="match status" value="1"/>
</dbReference>
<evidence type="ECO:0000256" key="2">
    <source>
        <dbReference type="ARBA" id="ARBA00022737"/>
    </source>
</evidence>
<dbReference type="SUPFAM" id="SSF52540">
    <property type="entry name" value="P-loop containing nucleoside triphosphate hydrolases"/>
    <property type="match status" value="1"/>
</dbReference>
<evidence type="ECO:0000313" key="5">
    <source>
        <dbReference type="EMBL" id="GAA2262540.1"/>
    </source>
</evidence>
<gene>
    <name evidence="5" type="ORF">GCM10010430_53670</name>
</gene>
<dbReference type="RefSeq" id="WP_344639074.1">
    <property type="nucleotide sequence ID" value="NZ_BAAATR010000028.1"/>
</dbReference>
<dbReference type="SUPFAM" id="SSF50978">
    <property type="entry name" value="WD40 repeat-like"/>
    <property type="match status" value="2"/>
</dbReference>